<keyword evidence="3" id="KW-1185">Reference proteome</keyword>
<accession>A0A383V4V0</accession>
<evidence type="ECO:0000313" key="2">
    <source>
        <dbReference type="EMBL" id="SZX59604.1"/>
    </source>
</evidence>
<feature type="region of interest" description="Disordered" evidence="1">
    <location>
        <begin position="406"/>
        <end position="442"/>
    </location>
</feature>
<dbReference type="AlphaFoldDB" id="A0A383V4V0"/>
<feature type="compositionally biased region" description="Low complexity" evidence="1">
    <location>
        <begin position="422"/>
        <end position="442"/>
    </location>
</feature>
<name>A0A383V4V0_TETOB</name>
<evidence type="ECO:0000313" key="3">
    <source>
        <dbReference type="Proteomes" id="UP000256970"/>
    </source>
</evidence>
<feature type="compositionally biased region" description="Low complexity" evidence="1">
    <location>
        <begin position="340"/>
        <end position="359"/>
    </location>
</feature>
<evidence type="ECO:0000256" key="1">
    <source>
        <dbReference type="SAM" id="MobiDB-lite"/>
    </source>
</evidence>
<proteinExistence type="predicted"/>
<sequence>MALPSANRQWLQHALDNKLVDAETGCTVVLVGACFFAPLQEQLVQAALQQVQPDYIAIEQPADATSAKGQPGVLLPHPLWIQTLLDNEDALQPALRRGLAAAGSTQQQQPQLTLELQQLEQQLLDIGHPAAKVGRDIMDPWETFGFYGALDLARAPAVLVPVLQRCGFLPGLELLAAAMYALEQGAALSCVDASLKLQEAWVKTLLDNFTMDEQHVKAYQPAKDLAANEQLLPPAALAWDRQMAAAAQQLQAAVQAGAADASQASAEQQSLLLFKVSRATSAAMLAPCPAQEAMQRLQRLQPLKWAHFALRQRYMARQVKELCAAAAKAAGLQPSVAVRQQQQAEQSSSSSAAGSQGREPAVAAAAGKVPTVLVVVGRQHVHGLQAMWQDAASPLWRDRMPRSFAESVVERGGADDSTADTAGSTQQAGSAAASQQEPGSAG</sequence>
<organism evidence="2 3">
    <name type="scientific">Tetradesmus obliquus</name>
    <name type="common">Green alga</name>
    <name type="synonym">Acutodesmus obliquus</name>
    <dbReference type="NCBI Taxonomy" id="3088"/>
    <lineage>
        <taxon>Eukaryota</taxon>
        <taxon>Viridiplantae</taxon>
        <taxon>Chlorophyta</taxon>
        <taxon>core chlorophytes</taxon>
        <taxon>Chlorophyceae</taxon>
        <taxon>CS clade</taxon>
        <taxon>Sphaeropleales</taxon>
        <taxon>Scenedesmaceae</taxon>
        <taxon>Tetradesmus</taxon>
    </lineage>
</organism>
<feature type="region of interest" description="Disordered" evidence="1">
    <location>
        <begin position="340"/>
        <end position="362"/>
    </location>
</feature>
<protein>
    <submittedName>
        <fullName evidence="2">Uncharacterized protein</fullName>
    </submittedName>
</protein>
<dbReference type="Proteomes" id="UP000256970">
    <property type="component" value="Unassembled WGS sequence"/>
</dbReference>
<dbReference type="EMBL" id="FNXT01000007">
    <property type="protein sequence ID" value="SZX59604.1"/>
    <property type="molecule type" value="Genomic_DNA"/>
</dbReference>
<gene>
    <name evidence="2" type="ORF">BQ4739_LOCUS212</name>
</gene>
<reference evidence="2 3" key="1">
    <citation type="submission" date="2016-10" db="EMBL/GenBank/DDBJ databases">
        <authorList>
            <person name="Cai Z."/>
        </authorList>
    </citation>
    <scope>NUCLEOTIDE SEQUENCE [LARGE SCALE GENOMIC DNA]</scope>
</reference>